<sequence>MPRPPMHSTVPVIHSSTSALCCCTGVAVPVIHSSTSAFRCCTGNPPLVYQLGFDSSEGSAPLVLRQTTATSRFEI</sequence>
<comment type="caution">
    <text evidence="1">The sequence shown here is derived from an EMBL/GenBank/DDBJ whole genome shotgun (WGS) entry which is preliminary data.</text>
</comment>
<accession>A0A9W6Y2W7</accession>
<gene>
    <name evidence="1" type="ORF">Pfra01_002076200</name>
</gene>
<name>A0A9W6Y2W7_9STRA</name>
<evidence type="ECO:0000313" key="1">
    <source>
        <dbReference type="EMBL" id="GMF51408.1"/>
    </source>
</evidence>
<evidence type="ECO:0000313" key="2">
    <source>
        <dbReference type="Proteomes" id="UP001165121"/>
    </source>
</evidence>
<proteinExistence type="predicted"/>
<organism evidence="1 2">
    <name type="scientific">Phytophthora fragariaefolia</name>
    <dbReference type="NCBI Taxonomy" id="1490495"/>
    <lineage>
        <taxon>Eukaryota</taxon>
        <taxon>Sar</taxon>
        <taxon>Stramenopiles</taxon>
        <taxon>Oomycota</taxon>
        <taxon>Peronosporomycetes</taxon>
        <taxon>Peronosporales</taxon>
        <taxon>Peronosporaceae</taxon>
        <taxon>Phytophthora</taxon>
    </lineage>
</organism>
<dbReference type="Proteomes" id="UP001165121">
    <property type="component" value="Unassembled WGS sequence"/>
</dbReference>
<dbReference type="AlphaFoldDB" id="A0A9W6Y2W7"/>
<protein>
    <submittedName>
        <fullName evidence="1">Unnamed protein product</fullName>
    </submittedName>
</protein>
<dbReference type="EMBL" id="BSXT01002904">
    <property type="protein sequence ID" value="GMF51408.1"/>
    <property type="molecule type" value="Genomic_DNA"/>
</dbReference>
<reference evidence="1" key="1">
    <citation type="submission" date="2023-04" db="EMBL/GenBank/DDBJ databases">
        <title>Phytophthora fragariaefolia NBRC 109709.</title>
        <authorList>
            <person name="Ichikawa N."/>
            <person name="Sato H."/>
            <person name="Tonouchi N."/>
        </authorList>
    </citation>
    <scope>NUCLEOTIDE SEQUENCE</scope>
    <source>
        <strain evidence="1">NBRC 109709</strain>
    </source>
</reference>
<keyword evidence="2" id="KW-1185">Reference proteome</keyword>